<comment type="similarity">
    <text evidence="1">Belongs to the membrane fusion protein (MFP) (TC 8.A.1) family.</text>
</comment>
<name>A0A502L2V9_9GAMM</name>
<keyword evidence="8" id="KW-1185">Reference proteome</keyword>
<sequence>MSNDQTITSRLPLLTILIVLIGLVVYLQWPASEQQRKSYKRIVAVKNATVAMAEFIDSVEGVGTARANEQVLITSKYSDLVEEVFFQDGQIVKRGDVLVRLNNQEELAKVKELEANLSESVAQLNRLSELLTTKATSKSIVDQQEAKTKAISAQLLSARTKLDELTIKAPFSGMLGFREISRGAYINAGSVITSLDDVSTIKVDFTLPERLLTKIHVGQKISARNSAYKNIKFIGEITSIDSRIDASTRSIKVRAELPNDNLKLRPGMMLNIQVVLLVEKLLQLPESTIIPIEDKHYVFVIEDDVATRKEVSIGRRQPGIVEILSGVNQGEQVVVEGALKLRDGANVKVLEVDGVAVQAPEQSEGSKA</sequence>
<dbReference type="GO" id="GO:0015562">
    <property type="term" value="F:efflux transmembrane transporter activity"/>
    <property type="evidence" value="ECO:0007669"/>
    <property type="project" value="TreeGrafter"/>
</dbReference>
<evidence type="ECO:0000259" key="4">
    <source>
        <dbReference type="Pfam" id="PF25954"/>
    </source>
</evidence>
<dbReference type="InterPro" id="IPR058647">
    <property type="entry name" value="BSH_CzcB-like"/>
</dbReference>
<reference evidence="7 8" key="1">
    <citation type="submission" date="2019-01" db="EMBL/GenBank/DDBJ databases">
        <title>Litorilituus lipolytica sp. nov., isolated from intertidal sand of the Yellow Sea in China.</title>
        <authorList>
            <person name="Liu A."/>
        </authorList>
    </citation>
    <scope>NUCLEOTIDE SEQUENCE [LARGE SCALE GENOMIC DNA]</scope>
    <source>
        <strain evidence="7 8">RZ04</strain>
    </source>
</reference>
<dbReference type="InterPro" id="IPR058792">
    <property type="entry name" value="Beta-barrel_RND_2"/>
</dbReference>
<evidence type="ECO:0000313" key="7">
    <source>
        <dbReference type="EMBL" id="TPH18036.1"/>
    </source>
</evidence>
<feature type="domain" description="CzcB-like barrel-sandwich hybrid" evidence="5">
    <location>
        <begin position="72"/>
        <end position="193"/>
    </location>
</feature>
<dbReference type="AlphaFoldDB" id="A0A502L2V9"/>
<evidence type="ECO:0000256" key="2">
    <source>
        <dbReference type="SAM" id="Coils"/>
    </source>
</evidence>
<dbReference type="Proteomes" id="UP000315303">
    <property type="component" value="Unassembled WGS sequence"/>
</dbReference>
<dbReference type="NCBIfam" id="TIGR01730">
    <property type="entry name" value="RND_mfp"/>
    <property type="match status" value="1"/>
</dbReference>
<dbReference type="InterPro" id="IPR006143">
    <property type="entry name" value="RND_pump_MFP"/>
</dbReference>
<evidence type="ECO:0000256" key="1">
    <source>
        <dbReference type="ARBA" id="ARBA00009477"/>
    </source>
</evidence>
<proteinExistence type="inferred from homology"/>
<gene>
    <name evidence="7" type="ORF">EPA86_02665</name>
</gene>
<accession>A0A502L2V9</accession>
<dbReference type="GO" id="GO:1990281">
    <property type="term" value="C:efflux pump complex"/>
    <property type="evidence" value="ECO:0007669"/>
    <property type="project" value="TreeGrafter"/>
</dbReference>
<organism evidence="7 8">
    <name type="scientific">Litorilituus lipolyticus</name>
    <dbReference type="NCBI Taxonomy" id="2491017"/>
    <lineage>
        <taxon>Bacteria</taxon>
        <taxon>Pseudomonadati</taxon>
        <taxon>Pseudomonadota</taxon>
        <taxon>Gammaproteobacteria</taxon>
        <taxon>Alteromonadales</taxon>
        <taxon>Colwelliaceae</taxon>
        <taxon>Litorilituus</taxon>
    </lineage>
</organism>
<dbReference type="Pfam" id="PF25954">
    <property type="entry name" value="Beta-barrel_RND_2"/>
    <property type="match status" value="1"/>
</dbReference>
<keyword evidence="3" id="KW-1133">Transmembrane helix</keyword>
<feature type="domain" description="CusB-like beta-barrel" evidence="4">
    <location>
        <begin position="203"/>
        <end position="274"/>
    </location>
</feature>
<dbReference type="PANTHER" id="PTHR30469:SF16">
    <property type="entry name" value="HAE1 FAMILY EFFLUX PUMP MFP COMPONENT"/>
    <property type="match status" value="1"/>
</dbReference>
<feature type="transmembrane region" description="Helical" evidence="3">
    <location>
        <begin position="12"/>
        <end position="29"/>
    </location>
</feature>
<feature type="coiled-coil region" evidence="2">
    <location>
        <begin position="103"/>
        <end position="130"/>
    </location>
</feature>
<protein>
    <submittedName>
        <fullName evidence="7">Efflux RND transporter periplasmic adaptor subunit</fullName>
    </submittedName>
</protein>
<keyword evidence="2" id="KW-0175">Coiled coil</keyword>
<dbReference type="RefSeq" id="WP_140601627.1">
    <property type="nucleotide sequence ID" value="NZ_SAWY01000005.1"/>
</dbReference>
<keyword evidence="3" id="KW-0472">Membrane</keyword>
<dbReference type="FunFam" id="2.40.30.170:FF:000010">
    <property type="entry name" value="Efflux RND transporter periplasmic adaptor subunit"/>
    <property type="match status" value="1"/>
</dbReference>
<evidence type="ECO:0000259" key="5">
    <source>
        <dbReference type="Pfam" id="PF25973"/>
    </source>
</evidence>
<feature type="domain" description="YknX-like C-terminal permuted SH3-like" evidence="6">
    <location>
        <begin position="282"/>
        <end position="349"/>
    </location>
</feature>
<dbReference type="PANTHER" id="PTHR30469">
    <property type="entry name" value="MULTIDRUG RESISTANCE PROTEIN MDTA"/>
    <property type="match status" value="1"/>
</dbReference>
<dbReference type="Gene3D" id="2.40.50.100">
    <property type="match status" value="1"/>
</dbReference>
<evidence type="ECO:0000256" key="3">
    <source>
        <dbReference type="SAM" id="Phobius"/>
    </source>
</evidence>
<dbReference type="Gene3D" id="2.40.30.170">
    <property type="match status" value="1"/>
</dbReference>
<evidence type="ECO:0000313" key="8">
    <source>
        <dbReference type="Proteomes" id="UP000315303"/>
    </source>
</evidence>
<dbReference type="Pfam" id="PF25973">
    <property type="entry name" value="BSH_CzcB"/>
    <property type="match status" value="1"/>
</dbReference>
<dbReference type="EMBL" id="SAWY01000005">
    <property type="protein sequence ID" value="TPH18036.1"/>
    <property type="molecule type" value="Genomic_DNA"/>
</dbReference>
<keyword evidence="3" id="KW-0812">Transmembrane</keyword>
<dbReference type="InterPro" id="IPR058637">
    <property type="entry name" value="YknX-like_C"/>
</dbReference>
<comment type="caution">
    <text evidence="7">The sequence shown here is derived from an EMBL/GenBank/DDBJ whole genome shotgun (WGS) entry which is preliminary data.</text>
</comment>
<evidence type="ECO:0000259" key="6">
    <source>
        <dbReference type="Pfam" id="PF25989"/>
    </source>
</evidence>
<dbReference type="Gene3D" id="1.10.287.470">
    <property type="entry name" value="Helix hairpin bin"/>
    <property type="match status" value="1"/>
</dbReference>
<dbReference type="Pfam" id="PF25989">
    <property type="entry name" value="YknX_C"/>
    <property type="match status" value="1"/>
</dbReference>
<dbReference type="SUPFAM" id="SSF111369">
    <property type="entry name" value="HlyD-like secretion proteins"/>
    <property type="match status" value="1"/>
</dbReference>
<dbReference type="Gene3D" id="2.40.420.20">
    <property type="match status" value="1"/>
</dbReference>
<dbReference type="OrthoDB" id="9806939at2"/>